<proteinExistence type="predicted"/>
<evidence type="ECO:0000313" key="9">
    <source>
        <dbReference type="Proteomes" id="UP000258309"/>
    </source>
</evidence>
<evidence type="ECO:0000256" key="3">
    <source>
        <dbReference type="ARBA" id="ARBA00023015"/>
    </source>
</evidence>
<dbReference type="GO" id="GO:0000981">
    <property type="term" value="F:DNA-binding transcription factor activity, RNA polymerase II-specific"/>
    <property type="evidence" value="ECO:0007669"/>
    <property type="project" value="InterPro"/>
</dbReference>
<dbReference type="EMBL" id="NCSJ02000204">
    <property type="protein sequence ID" value="RFU27495.1"/>
    <property type="molecule type" value="Genomic_DNA"/>
</dbReference>
<keyword evidence="9" id="KW-1185">Reference proteome</keyword>
<evidence type="ECO:0000313" key="8">
    <source>
        <dbReference type="EMBL" id="RFU27495.1"/>
    </source>
</evidence>
<accession>A0A3E2H2A7</accession>
<dbReference type="SMART" id="SM00066">
    <property type="entry name" value="GAL4"/>
    <property type="match status" value="1"/>
</dbReference>
<evidence type="ECO:0000256" key="4">
    <source>
        <dbReference type="ARBA" id="ARBA00023163"/>
    </source>
</evidence>
<dbReference type="Gene3D" id="4.10.240.10">
    <property type="entry name" value="Zn(2)-C6 fungal-type DNA-binding domain"/>
    <property type="match status" value="1"/>
</dbReference>
<dbReference type="GO" id="GO:0008270">
    <property type="term" value="F:zinc ion binding"/>
    <property type="evidence" value="ECO:0007669"/>
    <property type="project" value="InterPro"/>
</dbReference>
<gene>
    <name evidence="8" type="ORF">B7463_g8848</name>
</gene>
<dbReference type="Proteomes" id="UP000258309">
    <property type="component" value="Unassembled WGS sequence"/>
</dbReference>
<evidence type="ECO:0000256" key="2">
    <source>
        <dbReference type="ARBA" id="ARBA00022723"/>
    </source>
</evidence>
<name>A0A3E2H2A7_SCYLI</name>
<dbReference type="InterPro" id="IPR050815">
    <property type="entry name" value="TF_fung"/>
</dbReference>
<feature type="non-terminal residue" evidence="8">
    <location>
        <position position="1"/>
    </location>
</feature>
<evidence type="ECO:0000256" key="5">
    <source>
        <dbReference type="ARBA" id="ARBA00023242"/>
    </source>
</evidence>
<dbReference type="SUPFAM" id="SSF57701">
    <property type="entry name" value="Zn2/Cys6 DNA-binding domain"/>
    <property type="match status" value="1"/>
</dbReference>
<organism evidence="8 9">
    <name type="scientific">Scytalidium lignicola</name>
    <name type="common">Hyphomycete</name>
    <dbReference type="NCBI Taxonomy" id="5539"/>
    <lineage>
        <taxon>Eukaryota</taxon>
        <taxon>Fungi</taxon>
        <taxon>Dikarya</taxon>
        <taxon>Ascomycota</taxon>
        <taxon>Pezizomycotina</taxon>
        <taxon>Leotiomycetes</taxon>
        <taxon>Leotiomycetes incertae sedis</taxon>
        <taxon>Scytalidium</taxon>
    </lineage>
</organism>
<evidence type="ECO:0000259" key="7">
    <source>
        <dbReference type="PROSITE" id="PS50048"/>
    </source>
</evidence>
<dbReference type="AlphaFoldDB" id="A0A3E2H2A7"/>
<protein>
    <recommendedName>
        <fullName evidence="7">Zn(2)-C6 fungal-type domain-containing protein</fullName>
    </recommendedName>
</protein>
<feature type="region of interest" description="Disordered" evidence="6">
    <location>
        <begin position="72"/>
        <end position="132"/>
    </location>
</feature>
<dbReference type="InterPro" id="IPR036864">
    <property type="entry name" value="Zn2-C6_fun-type_DNA-bd_sf"/>
</dbReference>
<dbReference type="STRING" id="5539.A0A3E2H2A7"/>
<dbReference type="PRINTS" id="PR00755">
    <property type="entry name" value="AFLATOXINBRP"/>
</dbReference>
<dbReference type="CDD" id="cd00067">
    <property type="entry name" value="GAL4"/>
    <property type="match status" value="1"/>
</dbReference>
<evidence type="ECO:0000256" key="6">
    <source>
        <dbReference type="SAM" id="MobiDB-lite"/>
    </source>
</evidence>
<dbReference type="InterPro" id="IPR001138">
    <property type="entry name" value="Zn2Cys6_DnaBD"/>
</dbReference>
<dbReference type="PANTHER" id="PTHR47338">
    <property type="entry name" value="ZN(II)2CYS6 TRANSCRIPTION FACTOR (EUROFUNG)-RELATED"/>
    <property type="match status" value="1"/>
</dbReference>
<keyword evidence="3" id="KW-0805">Transcription regulation</keyword>
<reference evidence="8 9" key="1">
    <citation type="submission" date="2018-05" db="EMBL/GenBank/DDBJ databases">
        <title>Draft genome sequence of Scytalidium lignicola DSM 105466, a ubiquitous saprotrophic fungus.</title>
        <authorList>
            <person name="Buettner E."/>
            <person name="Gebauer A.M."/>
            <person name="Hofrichter M."/>
            <person name="Liers C."/>
            <person name="Kellner H."/>
        </authorList>
    </citation>
    <scope>NUCLEOTIDE SEQUENCE [LARGE SCALE GENOMIC DNA]</scope>
    <source>
        <strain evidence="8 9">DSM 105466</strain>
    </source>
</reference>
<evidence type="ECO:0000256" key="1">
    <source>
        <dbReference type="ARBA" id="ARBA00004123"/>
    </source>
</evidence>
<dbReference type="GO" id="GO:0005634">
    <property type="term" value="C:nucleus"/>
    <property type="evidence" value="ECO:0007669"/>
    <property type="project" value="UniProtKB-SubCell"/>
</dbReference>
<comment type="subcellular location">
    <subcellularLocation>
        <location evidence="1">Nucleus</location>
    </subcellularLocation>
</comment>
<dbReference type="Pfam" id="PF00172">
    <property type="entry name" value="Zn_clus"/>
    <property type="match status" value="1"/>
</dbReference>
<feature type="non-terminal residue" evidence="8">
    <location>
        <position position="452"/>
    </location>
</feature>
<dbReference type="OrthoDB" id="4356994at2759"/>
<comment type="caution">
    <text evidence="8">The sequence shown here is derived from an EMBL/GenBank/DDBJ whole genome shotgun (WGS) entry which is preliminary data.</text>
</comment>
<keyword evidence="2" id="KW-0479">Metal-binding</keyword>
<keyword evidence="4" id="KW-0804">Transcription</keyword>
<dbReference type="PROSITE" id="PS50048">
    <property type="entry name" value="ZN2_CY6_FUNGAL_2"/>
    <property type="match status" value="1"/>
</dbReference>
<dbReference type="PANTHER" id="PTHR47338:SF5">
    <property type="entry name" value="ZN(II)2CYS6 TRANSCRIPTION FACTOR (EUROFUNG)"/>
    <property type="match status" value="1"/>
</dbReference>
<feature type="compositionally biased region" description="Polar residues" evidence="6">
    <location>
        <begin position="85"/>
        <end position="100"/>
    </location>
</feature>
<feature type="compositionally biased region" description="Polar residues" evidence="6">
    <location>
        <begin position="115"/>
        <end position="132"/>
    </location>
</feature>
<keyword evidence="5" id="KW-0539">Nucleus</keyword>
<feature type="domain" description="Zn(2)-C6 fungal-type" evidence="7">
    <location>
        <begin position="36"/>
        <end position="66"/>
    </location>
</feature>
<dbReference type="OMA" id="ENLTECA"/>
<sequence>MFGTLRSIPSGNETYMVQATSPPFKTGRDTQPSRLACVACRMKKLKCTGERAGCQRCLTKDIACQYTVHRTRDRGPSNVKRPAPRNTSNNQRSAEQSSQKAGADELAEPVPECATSPSHSTRSGPMETGSITDFNLDQDLLQSSAFLMDCDQGELNEEESLAQFVESSKLTHDESWVFDLNKDLWSAQLSSMFDSDTSRQLPSFLSETLVAPLKETQAIQEAGTHLANSNLADFTISNGSTTTMNEEPRPLPDQPFCQCIPCALNIYEKLMINSYTRASDSVWSVNEVLYSLKIATAQCLNMMDCPSCSTNSPLISLIASVCEKLILQFEKVINSYADCSPVESSGSSNASSDTRLRRMSGINLKFSKDNTACSSSSSNYGVTNITELKIDGDDEIKVVKVLLMSRINLVDQLLQRMLKTVTGNAEAWVGYKEMLERIGVKLHSVAADLSRI</sequence>
<dbReference type="PROSITE" id="PS00463">
    <property type="entry name" value="ZN2_CY6_FUNGAL_1"/>
    <property type="match status" value="1"/>
</dbReference>